<dbReference type="InterPro" id="IPR011990">
    <property type="entry name" value="TPR-like_helical_dom_sf"/>
</dbReference>
<dbReference type="SUPFAM" id="SSF48452">
    <property type="entry name" value="TPR-like"/>
    <property type="match status" value="1"/>
</dbReference>
<keyword evidence="3" id="KW-1185">Reference proteome</keyword>
<dbReference type="PROSITE" id="PS50280">
    <property type="entry name" value="SET"/>
    <property type="match status" value="1"/>
</dbReference>
<dbReference type="PANTHER" id="PTHR47643">
    <property type="entry name" value="TPR DOMAIN PROTEIN (AFU_ORTHOLOGUE AFUA_5G12710)"/>
    <property type="match status" value="1"/>
</dbReference>
<evidence type="ECO:0000313" key="2">
    <source>
        <dbReference type="EMBL" id="KIY67773.1"/>
    </source>
</evidence>
<dbReference type="InterPro" id="IPR001214">
    <property type="entry name" value="SET_dom"/>
</dbReference>
<gene>
    <name evidence="2" type="ORF">CYLTODRAFT_490336</name>
</gene>
<dbReference type="Gene3D" id="2.170.270.10">
    <property type="entry name" value="SET domain"/>
    <property type="match status" value="1"/>
</dbReference>
<protein>
    <recommendedName>
        <fullName evidence="1">SET domain-containing protein</fullName>
    </recommendedName>
</protein>
<dbReference type="PANTHER" id="PTHR47643:SF2">
    <property type="entry name" value="TPR DOMAIN PROTEIN (AFU_ORTHOLOGUE AFUA_5G12710)"/>
    <property type="match status" value="1"/>
</dbReference>
<dbReference type="InterPro" id="IPR053209">
    <property type="entry name" value="Gramillin-biosynth_MTr"/>
</dbReference>
<dbReference type="Gene3D" id="1.25.40.10">
    <property type="entry name" value="Tetratricopeptide repeat domain"/>
    <property type="match status" value="1"/>
</dbReference>
<accession>A0A0D7BB79</accession>
<dbReference type="EMBL" id="KN880517">
    <property type="protein sequence ID" value="KIY67773.1"/>
    <property type="molecule type" value="Genomic_DNA"/>
</dbReference>
<reference evidence="2 3" key="1">
    <citation type="journal article" date="2015" name="Fungal Genet. Biol.">
        <title>Evolution of novel wood decay mechanisms in Agaricales revealed by the genome sequences of Fistulina hepatica and Cylindrobasidium torrendii.</title>
        <authorList>
            <person name="Floudas D."/>
            <person name="Held B.W."/>
            <person name="Riley R."/>
            <person name="Nagy L.G."/>
            <person name="Koehler G."/>
            <person name="Ransdell A.S."/>
            <person name="Younus H."/>
            <person name="Chow J."/>
            <person name="Chiniquy J."/>
            <person name="Lipzen A."/>
            <person name="Tritt A."/>
            <person name="Sun H."/>
            <person name="Haridas S."/>
            <person name="LaButti K."/>
            <person name="Ohm R.A."/>
            <person name="Kues U."/>
            <person name="Blanchette R.A."/>
            <person name="Grigoriev I.V."/>
            <person name="Minto R.E."/>
            <person name="Hibbett D.S."/>
        </authorList>
    </citation>
    <scope>NUCLEOTIDE SEQUENCE [LARGE SCALE GENOMIC DNA]</scope>
    <source>
        <strain evidence="2 3">FP15055 ss-10</strain>
    </source>
</reference>
<feature type="domain" description="SET" evidence="1">
    <location>
        <begin position="412"/>
        <end position="614"/>
    </location>
</feature>
<dbReference type="Pfam" id="PF00856">
    <property type="entry name" value="SET"/>
    <property type="match status" value="1"/>
</dbReference>
<dbReference type="SUPFAM" id="SSF82199">
    <property type="entry name" value="SET domain"/>
    <property type="match status" value="1"/>
</dbReference>
<dbReference type="Proteomes" id="UP000054007">
    <property type="component" value="Unassembled WGS sequence"/>
</dbReference>
<evidence type="ECO:0000313" key="3">
    <source>
        <dbReference type="Proteomes" id="UP000054007"/>
    </source>
</evidence>
<dbReference type="STRING" id="1314674.A0A0D7BB79"/>
<organism evidence="2 3">
    <name type="scientific">Cylindrobasidium torrendii FP15055 ss-10</name>
    <dbReference type="NCBI Taxonomy" id="1314674"/>
    <lineage>
        <taxon>Eukaryota</taxon>
        <taxon>Fungi</taxon>
        <taxon>Dikarya</taxon>
        <taxon>Basidiomycota</taxon>
        <taxon>Agaricomycotina</taxon>
        <taxon>Agaricomycetes</taxon>
        <taxon>Agaricomycetidae</taxon>
        <taxon>Agaricales</taxon>
        <taxon>Marasmiineae</taxon>
        <taxon>Physalacriaceae</taxon>
        <taxon>Cylindrobasidium</taxon>
    </lineage>
</organism>
<dbReference type="CDD" id="cd20071">
    <property type="entry name" value="SET_SMYD"/>
    <property type="match status" value="1"/>
</dbReference>
<dbReference type="AlphaFoldDB" id="A0A0D7BB79"/>
<dbReference type="InterPro" id="IPR046341">
    <property type="entry name" value="SET_dom_sf"/>
</dbReference>
<name>A0A0D7BB79_9AGAR</name>
<proteinExistence type="predicted"/>
<evidence type="ECO:0000259" key="1">
    <source>
        <dbReference type="PROSITE" id="PS50280"/>
    </source>
</evidence>
<sequence length="839" mass="92548">MSAQHPSEYMEMMRRLGGMAAGTDMQALLAQMSQMGLNTPNAQASASSALNSENESALPTIEQQLEQVKQAEERWKIERNASPVPFQRTDRRYWELSRAAGAAKLKPGPAGNIMTFTTMIGQDKYHSSCPLSKLKPITLRQMSCYKRHEGRYLVCRTFLPPVRLVAVELFVEDTNGDTMYTAVYNLPELFQASLPVLESHYPVGTVLAIREPWMKKSGMGGTNMMLRVDSSSDIIILSPTSSISSDAQWSTTLPAAVSLSLRDADAWKAVGNSLFKQKHYLPAVRAWTFAYRMEPTMYTAPLNRAQAYLKLGWASAALADALLALRTVASNEQKYKAVHRAATAEYALGLYAECSRRCEEYGLLHGADELAHLKSACTDRLREAGGRIDMVKLYEASLGKAVDLDVADYVSPSICLASMSSRGGGRGIRATHPVIVGDLLMLHKPFAAVRPEDLSSQEYLVAMNFATKVMTVASNVALIGQIIGKLVALPVEDARRVTDLYAGPSFPSKSSYDLLHLPTAEPVPIDPLSWRDVDVGMVDGIMSKNAFSLHPLSSLGGSKTRPAKEAMPRALYTAPSLFNHSCDPNAVWTSVGTTIVIRAVKNIRVDEEITIPYVSGTTAFERSKTLRGFFPQPCGCDMCVADRQASDAVLEKREVLLNEMTNASGRRPDEQEKFVRAQLKKILSTYPNKDTLADGTPHPVLTIAYASVMKAVQKNVVQRGGKAGAEEIIRLAFKILAYAGFKGIDTSMTSAPGRRFSLPLSKRCVGVHGEQSYLVHVMLHIAENFLEVLAQGICAERWYRAAWWAHNVYYGGGKELFALRLGQQLWDSSLMRDMEYRWD</sequence>
<dbReference type="OrthoDB" id="5945798at2759"/>